<dbReference type="InterPro" id="IPR055259">
    <property type="entry name" value="YkvP/CgeB_Glyco_trans-like"/>
</dbReference>
<name>A0A1I0TN85_9NOCA</name>
<dbReference type="EMBL" id="FOJN01000008">
    <property type="protein sequence ID" value="SFA53250.1"/>
    <property type="molecule type" value="Genomic_DNA"/>
</dbReference>
<organism evidence="2 3">
    <name type="scientific">Rhodococcoides kroppenstedtii</name>
    <dbReference type="NCBI Taxonomy" id="293050"/>
    <lineage>
        <taxon>Bacteria</taxon>
        <taxon>Bacillati</taxon>
        <taxon>Actinomycetota</taxon>
        <taxon>Actinomycetes</taxon>
        <taxon>Mycobacteriales</taxon>
        <taxon>Nocardiaceae</taxon>
        <taxon>Rhodococcoides</taxon>
    </lineage>
</organism>
<evidence type="ECO:0000259" key="1">
    <source>
        <dbReference type="Pfam" id="PF13524"/>
    </source>
</evidence>
<dbReference type="Proteomes" id="UP000182054">
    <property type="component" value="Unassembled WGS sequence"/>
</dbReference>
<dbReference type="OrthoDB" id="110463at2"/>
<dbReference type="SUPFAM" id="SSF53756">
    <property type="entry name" value="UDP-Glycosyltransferase/glycogen phosphorylase"/>
    <property type="match status" value="1"/>
</dbReference>
<evidence type="ECO:0000313" key="3">
    <source>
        <dbReference type="Proteomes" id="UP000182054"/>
    </source>
</evidence>
<dbReference type="GeneID" id="85486146"/>
<accession>A0A1I0TN85</accession>
<evidence type="ECO:0000313" key="2">
    <source>
        <dbReference type="EMBL" id="SFA53250.1"/>
    </source>
</evidence>
<protein>
    <submittedName>
        <fullName evidence="2">Spore maturation protein CgeB</fullName>
    </submittedName>
</protein>
<reference evidence="2 3" key="1">
    <citation type="submission" date="2016-10" db="EMBL/GenBank/DDBJ databases">
        <authorList>
            <person name="de Groot N.N."/>
        </authorList>
    </citation>
    <scope>NUCLEOTIDE SEQUENCE [LARGE SCALE GENOMIC DNA]</scope>
    <source>
        <strain evidence="2 3">DSM 44908</strain>
    </source>
</reference>
<proteinExistence type="predicted"/>
<dbReference type="RefSeq" id="WP_068363820.1">
    <property type="nucleotide sequence ID" value="NZ_FOJN01000008.1"/>
</dbReference>
<gene>
    <name evidence="2" type="ORF">SAMN05444374_10849</name>
</gene>
<dbReference type="Pfam" id="PF13524">
    <property type="entry name" value="Glyco_trans_1_2"/>
    <property type="match status" value="1"/>
</dbReference>
<sequence length="334" mass="37332">MRILFLGDDWVGSNARSMADGFREAGHDVLVIDTTPVALPGRLTPPWVYAKLGRGRAPWVLADLHRRIDAAARDFRPDMLFCFRTVHLDQDRLLALPAAVRVHYSPDDVANPYNTTPEYLRRERDWDLVITTKEHNVPELAERGARETLFVLSAYDPAWHRPTARRSPQEFTVGFVGACRPDRRDFVTDLARIHGARMAVLGPGWRRVPALRATSAHLGGAVYGEEFSGAVASIGANLVLLNSDNRDTHTCRTFEVPAAGGLFVGERTHEHARLLDDGTECRLFSTPEELAEILAWAETEPDKARDMAERGRVRIVADGHAYVDRAREITAAIR</sequence>
<feature type="domain" description="Spore protein YkvP/CgeB glycosyl transferase-like" evidence="1">
    <location>
        <begin position="183"/>
        <end position="330"/>
    </location>
</feature>
<dbReference type="AlphaFoldDB" id="A0A1I0TN85"/>